<sequence length="738" mass="79372">MLELKDLLSDTGVLSTYKRSSVADLRILYFNQMQALHASIEGAAKFVPTTPGRHVVGEMEGVYSLNAATYKVVGKVKFVILDDAVLVARRRRRNAGGAGDGSTVNEGKLVAERCWALNDMLVLDTKDSPNMTNVFKIRQGKETHVYRTENPADKKTLLAQFRQVADELAAKKRKEREGEHERRKSMWQGGDRSSAIPPMPEWMADLARRGGEFPGASEADDAKEKTERDARWVGEWSDDLTVAIALREWTKAVDLVEQGQARLSTIPALQTKLPNLTNQLTAALLSSLSVPSNKKSTCVMLITLLIRLKAGAAARKTYLEMRTGVITGLMRRIRFEGDITSYVGDLSVVWFTGIKHTADWYLSSFKDNNESTSALVVWAHEQLKTFAEMFRKQVYTKDVEAGLVEESIEIAHLQSNKLLREHGLDFSYLLDQLLVEKPKEIEKGSSSFSFSAHRLSKQGDLSTLLQQVDITQSNSQSQADSTEPSPIQTLPSAPPPPMLSAPPPPTRRRSPAPPSAFREPTSPRNGTPPPSAPSSSQGDSVKAPLALKSPQPQMPLSSASVYPSSRSRTPVGAGSATLNPGSSMVSPMPSPIPPSSAPATGLGLNNLNTSATPQPRRRGTPGGTNSAGGRDSPPVPMTPVGGRSNMNPFGSLRGRPSTEGSGEWGEGSSGMVSPTLTGGGSVRSRAPRINPSLPPRSVNRPGSLLAANSTGSSGSATGSGQGQQPSPRGVVPQREGMF</sequence>
<dbReference type="GO" id="GO:0006887">
    <property type="term" value="P:exocytosis"/>
    <property type="evidence" value="ECO:0007669"/>
    <property type="project" value="UniProtKB-KW"/>
</dbReference>
<dbReference type="Pfam" id="PF16528">
    <property type="entry name" value="Exo84_C"/>
    <property type="match status" value="1"/>
</dbReference>
<feature type="region of interest" description="Disordered" evidence="7">
    <location>
        <begin position="472"/>
        <end position="738"/>
    </location>
</feature>
<dbReference type="GO" id="GO:0000145">
    <property type="term" value="C:exocyst"/>
    <property type="evidence" value="ECO:0007669"/>
    <property type="project" value="InterPro"/>
</dbReference>
<protein>
    <recommendedName>
        <fullName evidence="3">Exocyst complex component EXO84</fullName>
    </recommendedName>
</protein>
<evidence type="ECO:0000256" key="7">
    <source>
        <dbReference type="SAM" id="MobiDB-lite"/>
    </source>
</evidence>
<dbReference type="AlphaFoldDB" id="A0AAD5VYQ4"/>
<accession>A0AAD5VYQ4</accession>
<evidence type="ECO:0000256" key="4">
    <source>
        <dbReference type="ARBA" id="ARBA00022448"/>
    </source>
</evidence>
<dbReference type="InterPro" id="IPR016159">
    <property type="entry name" value="Cullin_repeat-like_dom_sf"/>
</dbReference>
<evidence type="ECO:0000256" key="6">
    <source>
        <dbReference type="ARBA" id="ARBA00022927"/>
    </source>
</evidence>
<evidence type="ECO:0000256" key="5">
    <source>
        <dbReference type="ARBA" id="ARBA00022483"/>
    </source>
</evidence>
<evidence type="ECO:0000256" key="2">
    <source>
        <dbReference type="ARBA" id="ARBA00007210"/>
    </source>
</evidence>
<dbReference type="InterPro" id="IPR042561">
    <property type="entry name" value="Exo84_C_1"/>
</dbReference>
<comment type="subcellular location">
    <subcellularLocation>
        <location evidence="1">Cytoplasmic vesicle</location>
        <location evidence="1">Secretory vesicle</location>
    </subcellularLocation>
</comment>
<keyword evidence="6" id="KW-0653">Protein transport</keyword>
<dbReference type="InterPro" id="IPR011993">
    <property type="entry name" value="PH-like_dom_sf"/>
</dbReference>
<feature type="compositionally biased region" description="Basic and acidic residues" evidence="7">
    <location>
        <begin position="220"/>
        <end position="230"/>
    </location>
</feature>
<feature type="compositionally biased region" description="Low complexity" evidence="7">
    <location>
        <begin position="557"/>
        <end position="567"/>
    </location>
</feature>
<name>A0AAD5VYQ4_9AGAR</name>
<dbReference type="PANTHER" id="PTHR21426:SF12">
    <property type="entry name" value="EXOCYST COMPLEX COMPONENT 8"/>
    <property type="match status" value="1"/>
</dbReference>
<dbReference type="GO" id="GO:0006893">
    <property type="term" value="P:Golgi to plasma membrane transport"/>
    <property type="evidence" value="ECO:0007669"/>
    <property type="project" value="TreeGrafter"/>
</dbReference>
<evidence type="ECO:0000259" key="8">
    <source>
        <dbReference type="Pfam" id="PF16528"/>
    </source>
</evidence>
<dbReference type="InterPro" id="IPR042560">
    <property type="entry name" value="Exo84_C_2"/>
</dbReference>
<feature type="compositionally biased region" description="Polar residues" evidence="7">
    <location>
        <begin position="603"/>
        <end position="613"/>
    </location>
</feature>
<dbReference type="GO" id="GO:0030133">
    <property type="term" value="C:transport vesicle"/>
    <property type="evidence" value="ECO:0007669"/>
    <property type="project" value="UniProtKB-SubCell"/>
</dbReference>
<dbReference type="Gene3D" id="1.20.58.1220">
    <property type="entry name" value="Exo84p, C-terminal helical domain"/>
    <property type="match status" value="1"/>
</dbReference>
<feature type="region of interest" description="Disordered" evidence="7">
    <location>
        <begin position="211"/>
        <end position="230"/>
    </location>
</feature>
<proteinExistence type="inferred from homology"/>
<dbReference type="Gene3D" id="1.20.58.1210">
    <property type="entry name" value="Exo84p, N-terminal helical domain"/>
    <property type="match status" value="1"/>
</dbReference>
<feature type="compositionally biased region" description="Pro residues" evidence="7">
    <location>
        <begin position="492"/>
        <end position="505"/>
    </location>
</feature>
<evidence type="ECO:0000256" key="1">
    <source>
        <dbReference type="ARBA" id="ARBA00004398"/>
    </source>
</evidence>
<evidence type="ECO:0000256" key="3">
    <source>
        <dbReference type="ARBA" id="ARBA00021269"/>
    </source>
</evidence>
<feature type="compositionally biased region" description="Basic and acidic residues" evidence="7">
    <location>
        <begin position="171"/>
        <end position="184"/>
    </location>
</feature>
<evidence type="ECO:0000313" key="9">
    <source>
        <dbReference type="EMBL" id="KAJ3570629.1"/>
    </source>
</evidence>
<dbReference type="SUPFAM" id="SSF74788">
    <property type="entry name" value="Cullin repeat-like"/>
    <property type="match status" value="1"/>
</dbReference>
<dbReference type="Pfam" id="PF25345">
    <property type="entry name" value="PH_EXO84"/>
    <property type="match status" value="1"/>
</dbReference>
<dbReference type="EMBL" id="JANIEX010000227">
    <property type="protein sequence ID" value="KAJ3570629.1"/>
    <property type="molecule type" value="Genomic_DNA"/>
</dbReference>
<dbReference type="Proteomes" id="UP001213000">
    <property type="component" value="Unassembled WGS sequence"/>
</dbReference>
<feature type="compositionally biased region" description="Polar residues" evidence="7">
    <location>
        <begin position="472"/>
        <end position="489"/>
    </location>
</feature>
<dbReference type="SUPFAM" id="SSF50729">
    <property type="entry name" value="PH domain-like"/>
    <property type="match status" value="1"/>
</dbReference>
<evidence type="ECO:0000313" key="10">
    <source>
        <dbReference type="Proteomes" id="UP001213000"/>
    </source>
</evidence>
<dbReference type="InterPro" id="IPR033961">
    <property type="entry name" value="Exo84"/>
</dbReference>
<gene>
    <name evidence="9" type="ORF">NP233_g4270</name>
</gene>
<feature type="compositionally biased region" description="Low complexity" evidence="7">
    <location>
        <begin position="702"/>
        <end position="729"/>
    </location>
</feature>
<keyword evidence="4" id="KW-0813">Transport</keyword>
<keyword evidence="10" id="KW-1185">Reference proteome</keyword>
<feature type="region of interest" description="Disordered" evidence="7">
    <location>
        <begin position="171"/>
        <end position="198"/>
    </location>
</feature>
<dbReference type="Gene3D" id="2.30.29.30">
    <property type="entry name" value="Pleckstrin-homology domain (PH domain)/Phosphotyrosine-binding domain (PTB)"/>
    <property type="match status" value="1"/>
</dbReference>
<dbReference type="GO" id="GO:0015031">
    <property type="term" value="P:protein transport"/>
    <property type="evidence" value="ECO:0007669"/>
    <property type="project" value="UniProtKB-KW"/>
</dbReference>
<comment type="caution">
    <text evidence="9">The sequence shown here is derived from an EMBL/GenBank/DDBJ whole genome shotgun (WGS) entry which is preliminary data.</text>
</comment>
<reference evidence="9" key="1">
    <citation type="submission" date="2022-07" db="EMBL/GenBank/DDBJ databases">
        <title>Genome Sequence of Leucocoprinus birnbaumii.</title>
        <authorList>
            <person name="Buettner E."/>
        </authorList>
    </citation>
    <scope>NUCLEOTIDE SEQUENCE</scope>
    <source>
        <strain evidence="9">VT141</strain>
    </source>
</reference>
<dbReference type="InterPro" id="IPR032403">
    <property type="entry name" value="Exo84_C"/>
</dbReference>
<feature type="domain" description="Exocyst component Exo84 C-terminal" evidence="8">
    <location>
        <begin position="231"/>
        <end position="426"/>
    </location>
</feature>
<organism evidence="9 10">
    <name type="scientific">Leucocoprinus birnbaumii</name>
    <dbReference type="NCBI Taxonomy" id="56174"/>
    <lineage>
        <taxon>Eukaryota</taxon>
        <taxon>Fungi</taxon>
        <taxon>Dikarya</taxon>
        <taxon>Basidiomycota</taxon>
        <taxon>Agaricomycotina</taxon>
        <taxon>Agaricomycetes</taxon>
        <taxon>Agaricomycetidae</taxon>
        <taxon>Agaricales</taxon>
        <taxon>Agaricineae</taxon>
        <taxon>Agaricaceae</taxon>
        <taxon>Leucocoprinus</taxon>
    </lineage>
</organism>
<comment type="similarity">
    <text evidence="2">Belongs to the EXO84 family.</text>
</comment>
<keyword evidence="5" id="KW-0268">Exocytosis</keyword>
<dbReference type="PANTHER" id="PTHR21426">
    <property type="entry name" value="EXOCYST COMPLEX COMPONENT 8"/>
    <property type="match status" value="1"/>
</dbReference>